<keyword evidence="3 5" id="KW-1133">Transmembrane helix</keyword>
<dbReference type="PANTHER" id="PTHR43359:SF1">
    <property type="entry name" value="FORMATE HYDROGENLYASE SUBUNIT 4-RELATED"/>
    <property type="match status" value="1"/>
</dbReference>
<evidence type="ECO:0000313" key="7">
    <source>
        <dbReference type="Proteomes" id="UP000195137"/>
    </source>
</evidence>
<proteinExistence type="predicted"/>
<feature type="transmembrane region" description="Helical" evidence="5">
    <location>
        <begin position="306"/>
        <end position="324"/>
    </location>
</feature>
<sequence>MDNILLNLLIGVPLITIAFIFLGLLYHGIDRKISARMQWREGPPIVQPFYDVRKLLTKKNLVPENAVTWIFNSAPIIAIVASILAVLYIPIGSMNPVLEGYGDLIIVVYLLAAPPLAMAIGGFASGAPFASLGSQREITVMMSYELPLAIVVATVAYIVGGETAFSLATIADANIWSLVGPIGIVGLILLLAVMIVVSPAKLAKVPFDISKAKTEVSGGTLSEYSGRNLALFYIADGVKTVAIIALLVAIFFPWNLSPILGVTGAIAIAVDFVFFLIKVLILMAIIVTFVRTAFARIKIDQFSRNFIGLVSTLALLGLILVMVGA</sequence>
<dbReference type="GO" id="GO:0005886">
    <property type="term" value="C:plasma membrane"/>
    <property type="evidence" value="ECO:0007669"/>
    <property type="project" value="TreeGrafter"/>
</dbReference>
<feature type="transmembrane region" description="Helical" evidence="5">
    <location>
        <begin position="6"/>
        <end position="29"/>
    </location>
</feature>
<dbReference type="OrthoDB" id="15253at2157"/>
<dbReference type="RefSeq" id="WP_086637821.1">
    <property type="nucleotide sequence ID" value="NZ_MRZU01000004.1"/>
</dbReference>
<name>A0A1Y3GBD0_9EURY</name>
<evidence type="ECO:0000256" key="3">
    <source>
        <dbReference type="ARBA" id="ARBA00022989"/>
    </source>
</evidence>
<protein>
    <submittedName>
        <fullName evidence="6">NADH dehydrogenase subunit H</fullName>
    </submittedName>
</protein>
<keyword evidence="2 5" id="KW-0812">Transmembrane</keyword>
<comment type="caution">
    <text evidence="6">The sequence shown here is derived from an EMBL/GenBank/DDBJ whole genome shotgun (WGS) entry which is preliminary data.</text>
</comment>
<dbReference type="AlphaFoldDB" id="A0A1Y3GBD0"/>
<gene>
    <name evidence="6" type="ORF">AMET1_1476</name>
</gene>
<feature type="transmembrane region" description="Helical" evidence="5">
    <location>
        <begin position="175"/>
        <end position="197"/>
    </location>
</feature>
<feature type="transmembrane region" description="Helical" evidence="5">
    <location>
        <begin position="101"/>
        <end position="125"/>
    </location>
</feature>
<evidence type="ECO:0000256" key="4">
    <source>
        <dbReference type="ARBA" id="ARBA00023136"/>
    </source>
</evidence>
<feature type="transmembrane region" description="Helical" evidence="5">
    <location>
        <begin position="272"/>
        <end position="294"/>
    </location>
</feature>
<evidence type="ECO:0000256" key="5">
    <source>
        <dbReference type="SAM" id="Phobius"/>
    </source>
</evidence>
<dbReference type="EMBL" id="MRZU01000004">
    <property type="protein sequence ID" value="OUJ18557.1"/>
    <property type="molecule type" value="Genomic_DNA"/>
</dbReference>
<evidence type="ECO:0000313" key="6">
    <source>
        <dbReference type="EMBL" id="OUJ18557.1"/>
    </source>
</evidence>
<keyword evidence="4 5" id="KW-0472">Membrane</keyword>
<keyword evidence="7" id="KW-1185">Reference proteome</keyword>
<dbReference type="Pfam" id="PF00146">
    <property type="entry name" value="NADHdh"/>
    <property type="match status" value="1"/>
</dbReference>
<dbReference type="PANTHER" id="PTHR43359">
    <property type="entry name" value="FORMATE HYDROGENLYASE SUBUNIT 4"/>
    <property type="match status" value="1"/>
</dbReference>
<comment type="subcellular location">
    <subcellularLocation>
        <location evidence="1">Membrane</location>
        <topology evidence="1">Multi-pass membrane protein</topology>
    </subcellularLocation>
</comment>
<reference evidence="6 7" key="1">
    <citation type="submission" date="2016-12" db="EMBL/GenBank/DDBJ databases">
        <title>Discovery of methanogenic haloarchaea.</title>
        <authorList>
            <person name="Sorokin D.Y."/>
            <person name="Makarova K.S."/>
            <person name="Abbas B."/>
            <person name="Ferrer M."/>
            <person name="Golyshin P.N."/>
        </authorList>
    </citation>
    <scope>NUCLEOTIDE SEQUENCE [LARGE SCALE GENOMIC DNA]</scope>
    <source>
        <strain evidence="6">AMET1</strain>
    </source>
</reference>
<feature type="transmembrane region" description="Helical" evidence="5">
    <location>
        <begin position="66"/>
        <end position="89"/>
    </location>
</feature>
<feature type="transmembrane region" description="Helical" evidence="5">
    <location>
        <begin position="230"/>
        <end position="252"/>
    </location>
</feature>
<evidence type="ECO:0000256" key="2">
    <source>
        <dbReference type="ARBA" id="ARBA00022692"/>
    </source>
</evidence>
<dbReference type="InterPro" id="IPR001694">
    <property type="entry name" value="NADH_UbQ_OxRdtase_su1/FPO"/>
</dbReference>
<evidence type="ECO:0000256" key="1">
    <source>
        <dbReference type="ARBA" id="ARBA00004141"/>
    </source>
</evidence>
<dbReference type="Proteomes" id="UP000195137">
    <property type="component" value="Unassembled WGS sequence"/>
</dbReference>
<feature type="transmembrane region" description="Helical" evidence="5">
    <location>
        <begin position="146"/>
        <end position="169"/>
    </location>
</feature>
<accession>A0A1Y3GBD0</accession>
<organism evidence="6 7">
    <name type="scientific">Methanonatronarchaeum thermophilum</name>
    <dbReference type="NCBI Taxonomy" id="1927129"/>
    <lineage>
        <taxon>Archaea</taxon>
        <taxon>Methanobacteriati</taxon>
        <taxon>Methanobacteriota</taxon>
        <taxon>Methanonatronarchaeia</taxon>
        <taxon>Methanonatronarchaeales</taxon>
        <taxon>Methanonatronarchaeaceae</taxon>
        <taxon>Methanonatronarchaeum</taxon>
    </lineage>
</organism>
<dbReference type="InterPro" id="IPR052561">
    <property type="entry name" value="ComplexI_Subunit1"/>
</dbReference>